<keyword evidence="2" id="KW-0812">Transmembrane</keyword>
<protein>
    <recommendedName>
        <fullName evidence="5">Transmembrane protein</fullName>
    </recommendedName>
</protein>
<evidence type="ECO:0008006" key="5">
    <source>
        <dbReference type="Google" id="ProtNLM"/>
    </source>
</evidence>
<gene>
    <name evidence="3" type="ORF">L3X38_024763</name>
</gene>
<proteinExistence type="predicted"/>
<evidence type="ECO:0000256" key="2">
    <source>
        <dbReference type="SAM" id="Phobius"/>
    </source>
</evidence>
<keyword evidence="2" id="KW-0472">Membrane</keyword>
<evidence type="ECO:0000313" key="3">
    <source>
        <dbReference type="EMBL" id="KAI5334630.1"/>
    </source>
</evidence>
<comment type="caution">
    <text evidence="3">The sequence shown here is derived from an EMBL/GenBank/DDBJ whole genome shotgun (WGS) entry which is preliminary data.</text>
</comment>
<name>A0AAD4Z6G3_PRUDU</name>
<evidence type="ECO:0000313" key="4">
    <source>
        <dbReference type="Proteomes" id="UP001054821"/>
    </source>
</evidence>
<sequence length="184" mass="20538">MSDLQVWFVGSGLVWGMGLWVLGSLGRWGGGRVYRFLVCLAIGACGWWSWENRGRRNQGEDREEGEWSGVKKQNGGGTGKGQWVGIDLGMEAGLWWVLVIGTGKRRKHCRGLWAWIDCEPFECRGIEIDREGGGEKKLRKCVDGERGGGDGGKGGRFFRDGGDEFVGERTKWGRRREGSVGWRV</sequence>
<keyword evidence="4" id="KW-1185">Reference proteome</keyword>
<accession>A0AAD4Z6G3</accession>
<reference evidence="3 4" key="1">
    <citation type="journal article" date="2022" name="G3 (Bethesda)">
        <title>Whole-genome sequence and methylome profiling of the almond [Prunus dulcis (Mill.) D.A. Webb] cultivar 'Nonpareil'.</title>
        <authorList>
            <person name="D'Amico-Willman K.M."/>
            <person name="Ouma W.Z."/>
            <person name="Meulia T."/>
            <person name="Sideli G.M."/>
            <person name="Gradziel T.M."/>
            <person name="Fresnedo-Ramirez J."/>
        </authorList>
    </citation>
    <scope>NUCLEOTIDE SEQUENCE [LARGE SCALE GENOMIC DNA]</scope>
    <source>
        <strain evidence="3">Clone GOH B32 T37-40</strain>
    </source>
</reference>
<keyword evidence="2" id="KW-1133">Transmembrane helix</keyword>
<organism evidence="3 4">
    <name type="scientific">Prunus dulcis</name>
    <name type="common">Almond</name>
    <name type="synonym">Amygdalus dulcis</name>
    <dbReference type="NCBI Taxonomy" id="3755"/>
    <lineage>
        <taxon>Eukaryota</taxon>
        <taxon>Viridiplantae</taxon>
        <taxon>Streptophyta</taxon>
        <taxon>Embryophyta</taxon>
        <taxon>Tracheophyta</taxon>
        <taxon>Spermatophyta</taxon>
        <taxon>Magnoliopsida</taxon>
        <taxon>eudicotyledons</taxon>
        <taxon>Gunneridae</taxon>
        <taxon>Pentapetalae</taxon>
        <taxon>rosids</taxon>
        <taxon>fabids</taxon>
        <taxon>Rosales</taxon>
        <taxon>Rosaceae</taxon>
        <taxon>Amygdaloideae</taxon>
        <taxon>Amygdaleae</taxon>
        <taxon>Prunus</taxon>
    </lineage>
</organism>
<dbReference type="AlphaFoldDB" id="A0AAD4Z6G3"/>
<feature type="region of interest" description="Disordered" evidence="1">
    <location>
        <begin position="58"/>
        <end position="78"/>
    </location>
</feature>
<dbReference type="Proteomes" id="UP001054821">
    <property type="component" value="Chromosome 4"/>
</dbReference>
<evidence type="ECO:0000256" key="1">
    <source>
        <dbReference type="SAM" id="MobiDB-lite"/>
    </source>
</evidence>
<feature type="transmembrane region" description="Helical" evidence="2">
    <location>
        <begin position="6"/>
        <end position="26"/>
    </location>
</feature>
<feature type="transmembrane region" description="Helical" evidence="2">
    <location>
        <begin position="33"/>
        <end position="50"/>
    </location>
</feature>
<dbReference type="EMBL" id="JAJFAZ020000004">
    <property type="protein sequence ID" value="KAI5334630.1"/>
    <property type="molecule type" value="Genomic_DNA"/>
</dbReference>